<dbReference type="EMBL" id="JAFCIX010000560">
    <property type="protein sequence ID" value="KAH6587446.1"/>
    <property type="molecule type" value="Genomic_DNA"/>
</dbReference>
<dbReference type="InterPro" id="IPR002509">
    <property type="entry name" value="NODB_dom"/>
</dbReference>
<feature type="domain" description="NodB homology" evidence="5">
    <location>
        <begin position="106"/>
        <end position="334"/>
    </location>
</feature>
<evidence type="ECO:0000256" key="2">
    <source>
        <dbReference type="ARBA" id="ARBA00022980"/>
    </source>
</evidence>
<dbReference type="PROSITE" id="PS01172">
    <property type="entry name" value="RIBOSOMAL_L44E"/>
    <property type="match status" value="1"/>
</dbReference>
<reference evidence="6 7" key="1">
    <citation type="submission" date="2021-02" db="EMBL/GenBank/DDBJ databases">
        <title>Variation within the Batrachochytrium salamandrivorans European outbreak.</title>
        <authorList>
            <person name="Kelly M."/>
            <person name="Pasmans F."/>
            <person name="Shea T.P."/>
            <person name="Munoz J.F."/>
            <person name="Carranza S."/>
            <person name="Cuomo C.A."/>
            <person name="Martel A."/>
        </authorList>
    </citation>
    <scope>NUCLEOTIDE SEQUENCE [LARGE SCALE GENOMIC DNA]</scope>
    <source>
        <strain evidence="6 7">AMFP18/2</strain>
    </source>
</reference>
<dbReference type="PANTHER" id="PTHR43123:SF1">
    <property type="entry name" value="POLYSACCHARIDE DEACETYLASE-RELATED"/>
    <property type="match status" value="1"/>
</dbReference>
<sequence length="492" mass="55647">MIKEFRPTEKIKQLLIPKRLQKQSCTINTLDTQSMQSIKELCERDVGGYGMEPPHPRWPNGAALAINFVVNYEEGGENSVLNGDSASEVFLNETPGGAPKQGARDMNMETQYEYGSRCGVWRILRMFKKHQFKFTCYAVGRAVELNPVVIQTMEKAGHEIASHNYRWIDYQAVDETTEREHIRASILAIRNASTTGRAPVGWYTGRIGPNSRNLVLEEYKKLGLELLYDSDAYNDDLPYWVKAQGEGHLVIPYTLDQNDMKFCVPPGFSSPDGYFTYLKNTFDVLYQEGKDSEDPRPKFMSVGLHCRIVGKPGRAAALAKFLDYVSQHNDRKLRSDQDLTRADRNVQMRYSQSLAPTSHPQECAVATSCEVQEANEAFGCHSQGFVMVNIPKTRNTFCKGQKCRKHTPHKVTQYKTGKASLFAQGKRRYDAKQSGYGGQTKPVFHKKAKTTKKVVLRLECSVCKHKQQVSLKRCKHFELGGDKKTKGAALSF</sequence>
<dbReference type="InterPro" id="IPR017625">
    <property type="entry name" value="PuuE"/>
</dbReference>
<dbReference type="InterPro" id="IPR000552">
    <property type="entry name" value="Ribosomal_eL44"/>
</dbReference>
<protein>
    <recommendedName>
        <fullName evidence="5">NodB homology domain-containing protein</fullName>
    </recommendedName>
</protein>
<dbReference type="PROSITE" id="PS51677">
    <property type="entry name" value="NODB"/>
    <property type="match status" value="1"/>
</dbReference>
<dbReference type="Gene3D" id="3.10.450.80">
    <property type="match status" value="1"/>
</dbReference>
<dbReference type="Pfam" id="PF00935">
    <property type="entry name" value="Ribosomal_L44"/>
    <property type="match status" value="1"/>
</dbReference>
<comment type="similarity">
    <text evidence="1 4">Belongs to the eukaryotic ribosomal protein eL42 family.</text>
</comment>
<dbReference type="PANTHER" id="PTHR43123">
    <property type="entry name" value="POLYSACCHARIDE DEACETYLASE-RELATED"/>
    <property type="match status" value="1"/>
</dbReference>
<keyword evidence="3 4" id="KW-0687">Ribonucleoprotein</keyword>
<evidence type="ECO:0000256" key="4">
    <source>
        <dbReference type="RuleBase" id="RU000666"/>
    </source>
</evidence>
<evidence type="ECO:0000256" key="1">
    <source>
        <dbReference type="ARBA" id="ARBA00009364"/>
    </source>
</evidence>
<keyword evidence="7" id="KW-1185">Reference proteome</keyword>
<gene>
    <name evidence="6" type="ORF">BASA50_011388</name>
</gene>
<comment type="caution">
    <text evidence="6">The sequence shown here is derived from an EMBL/GenBank/DDBJ whole genome shotgun (WGS) entry which is preliminary data.</text>
</comment>
<keyword evidence="2 4" id="KW-0689">Ribosomal protein</keyword>
<evidence type="ECO:0000313" key="6">
    <source>
        <dbReference type="EMBL" id="KAH6587446.1"/>
    </source>
</evidence>
<evidence type="ECO:0000256" key="3">
    <source>
        <dbReference type="ARBA" id="ARBA00023274"/>
    </source>
</evidence>
<dbReference type="Proteomes" id="UP001648503">
    <property type="component" value="Unassembled WGS sequence"/>
</dbReference>
<dbReference type="InterPro" id="IPR011330">
    <property type="entry name" value="Glyco_hydro/deAcase_b/a-brl"/>
</dbReference>
<accession>A0ABQ8EYI8</accession>
<dbReference type="Gene3D" id="3.20.20.370">
    <property type="entry name" value="Glycoside hydrolase/deacetylase"/>
    <property type="match status" value="1"/>
</dbReference>
<dbReference type="SUPFAM" id="SSF88713">
    <property type="entry name" value="Glycoside hydrolase/deacetylase"/>
    <property type="match status" value="1"/>
</dbReference>
<dbReference type="SUPFAM" id="SSF57829">
    <property type="entry name" value="Zn-binding ribosomal proteins"/>
    <property type="match status" value="1"/>
</dbReference>
<evidence type="ECO:0000313" key="7">
    <source>
        <dbReference type="Proteomes" id="UP001648503"/>
    </source>
</evidence>
<name>A0ABQ8EYI8_9FUNG</name>
<dbReference type="CDD" id="cd10977">
    <property type="entry name" value="CE4_PuuE_SpCDA1"/>
    <property type="match status" value="1"/>
</dbReference>
<dbReference type="InterPro" id="IPR053708">
    <property type="entry name" value="Ribosomal_LSU_eL42"/>
</dbReference>
<dbReference type="Pfam" id="PF01522">
    <property type="entry name" value="Polysacc_deac_1"/>
    <property type="match status" value="1"/>
</dbReference>
<evidence type="ECO:0000259" key="5">
    <source>
        <dbReference type="PROSITE" id="PS51677"/>
    </source>
</evidence>
<organism evidence="6 7">
    <name type="scientific">Batrachochytrium salamandrivorans</name>
    <dbReference type="NCBI Taxonomy" id="1357716"/>
    <lineage>
        <taxon>Eukaryota</taxon>
        <taxon>Fungi</taxon>
        <taxon>Fungi incertae sedis</taxon>
        <taxon>Chytridiomycota</taxon>
        <taxon>Chytridiomycota incertae sedis</taxon>
        <taxon>Chytridiomycetes</taxon>
        <taxon>Rhizophydiales</taxon>
        <taxon>Rhizophydiales incertae sedis</taxon>
        <taxon>Batrachochytrium</taxon>
    </lineage>
</organism>
<dbReference type="InterPro" id="IPR011332">
    <property type="entry name" value="Ribosomal_zn-bd"/>
</dbReference>
<proteinExistence type="inferred from homology"/>